<dbReference type="InterPro" id="IPR011250">
    <property type="entry name" value="OMP/PagP_B-barrel"/>
</dbReference>
<name>A9CM91_9EUKA</name>
<comment type="subcellular location">
    <subcellularLocation>
        <location evidence="1">Membrane</location>
    </subcellularLocation>
    <subcellularLocation>
        <location evidence="8">Thylakoid</location>
    </subcellularLocation>
</comment>
<protein>
    <submittedName>
        <fullName evidence="9">33kDa oxygen evolving protein of photosystem II</fullName>
    </submittedName>
</protein>
<dbReference type="Gene3D" id="3.30.2050.10">
    <property type="entry name" value="photosynthetic oxygen evolving center domain"/>
    <property type="match status" value="1"/>
</dbReference>
<dbReference type="FunFam" id="3.30.2050.10:FF:000001">
    <property type="entry name" value="Oxygen-evolving enhancer protein 1, chloroplastic"/>
    <property type="match status" value="1"/>
</dbReference>
<evidence type="ECO:0000256" key="7">
    <source>
        <dbReference type="ARBA" id="ARBA00023276"/>
    </source>
</evidence>
<dbReference type="GO" id="GO:0009523">
    <property type="term" value="C:photosystem II"/>
    <property type="evidence" value="ECO:0007669"/>
    <property type="project" value="UniProtKB-KW"/>
</dbReference>
<keyword evidence="4" id="KW-0793">Thylakoid</keyword>
<keyword evidence="5" id="KW-0472">Membrane</keyword>
<proteinExistence type="evidence at transcript level"/>
<evidence type="ECO:0000256" key="1">
    <source>
        <dbReference type="ARBA" id="ARBA00004370"/>
    </source>
</evidence>
<keyword evidence="7" id="KW-0604">Photosystem II</keyword>
<evidence type="ECO:0000256" key="5">
    <source>
        <dbReference type="ARBA" id="ARBA00023136"/>
    </source>
</evidence>
<evidence type="ECO:0000313" key="9">
    <source>
        <dbReference type="EMBL" id="BAF94210.1"/>
    </source>
</evidence>
<dbReference type="AlphaFoldDB" id="A9CM91"/>
<reference evidence="9" key="1">
    <citation type="submission" date="2007-02" db="EMBL/GenBank/DDBJ databases">
        <title>Origins of the secondary plastids of Euglenophyta and Chlorarachniophyta as revealed by the plastid-targeting nuclear-encoded gene psbO.</title>
        <authorList>
            <person name="Takahashi F."/>
            <person name="Nozaki H."/>
        </authorList>
    </citation>
    <scope>NUCLEOTIDE SEQUENCE</scope>
    <source>
        <strain evidence="9">SAG B46.84</strain>
    </source>
</reference>
<dbReference type="PANTHER" id="PTHR34058">
    <property type="entry name" value="OXYGEN-EVOLVING ENHANCER PROTEIN 1-2, CHLOROPLASTIC"/>
    <property type="match status" value="1"/>
</dbReference>
<comment type="similarity">
    <text evidence="2">Belongs to the PsbO family.</text>
</comment>
<keyword evidence="3" id="KW-0602">Photosynthesis</keyword>
<dbReference type="Pfam" id="PF01716">
    <property type="entry name" value="MSP"/>
    <property type="match status" value="1"/>
</dbReference>
<dbReference type="SUPFAM" id="SSF56925">
    <property type="entry name" value="OMPA-like"/>
    <property type="match status" value="1"/>
</dbReference>
<evidence type="ECO:0000256" key="3">
    <source>
        <dbReference type="ARBA" id="ARBA00022531"/>
    </source>
</evidence>
<evidence type="ECO:0000256" key="4">
    <source>
        <dbReference type="ARBA" id="ARBA00023078"/>
    </source>
</evidence>
<dbReference type="EMBL" id="AB293971">
    <property type="protein sequence ID" value="BAF94210.1"/>
    <property type="molecule type" value="mRNA"/>
</dbReference>
<gene>
    <name evidence="9" type="primary">psbO</name>
</gene>
<dbReference type="Gene3D" id="2.40.160.30">
    <property type="entry name" value="Photosystem II, cytochrome c-550 precursor"/>
    <property type="match status" value="1"/>
</dbReference>
<evidence type="ECO:0000256" key="6">
    <source>
        <dbReference type="ARBA" id="ARBA00023211"/>
    </source>
</evidence>
<evidence type="ECO:0000256" key="8">
    <source>
        <dbReference type="ARBA" id="ARBA00060385"/>
    </source>
</evidence>
<dbReference type="InterPro" id="IPR002628">
    <property type="entry name" value="PsbO"/>
</dbReference>
<sequence length="301" mass="32075">MKMSADSKVFEAAKKVFAALQKNAGAGLAAVACAAALTASQDASALETKTYDQLRAYEYNAGKSKGFANTCPGLDNSARGSISLEKGKKYEISDFCMQPTQIFIKAETGLKKDEGNPVFQQGRLMTRQTYTLDQVEGDLFIGDDGKVTFEETDGFDYQPLTVKLPGGELVPMLFSIKKFLGTTPIAATGISPATEIEGDVVVPSYRGGAFLDPKGRGVTSGYDNAVALPAKSDDEELIKENNKSALDSPGHLSLQVVRVDGSSGEFAGVFNHEQLSDTDLGAKVPKEIKLSGVFYGRVNQA</sequence>
<dbReference type="GO" id="GO:0042549">
    <property type="term" value="P:photosystem II stabilization"/>
    <property type="evidence" value="ECO:0007669"/>
    <property type="project" value="InterPro"/>
</dbReference>
<keyword evidence="6" id="KW-0464">Manganese</keyword>
<dbReference type="PROSITE" id="PS51257">
    <property type="entry name" value="PROKAR_LIPOPROTEIN"/>
    <property type="match status" value="1"/>
</dbReference>
<dbReference type="GO" id="GO:0010207">
    <property type="term" value="P:photosystem II assembly"/>
    <property type="evidence" value="ECO:0007669"/>
    <property type="project" value="InterPro"/>
</dbReference>
<accession>A9CM91</accession>
<evidence type="ECO:0000256" key="2">
    <source>
        <dbReference type="ARBA" id="ARBA00009838"/>
    </source>
</evidence>
<organism evidence="9">
    <name type="scientific">Gloeochaete wittrockiana</name>
    <dbReference type="NCBI Taxonomy" id="38269"/>
    <lineage>
        <taxon>Eukaryota</taxon>
        <taxon>Glaucocystophyceae</taxon>
        <taxon>Gloeochaetales</taxon>
        <taxon>Gloeochaetaceae</taxon>
        <taxon>Gloeochaete</taxon>
    </lineage>
</organism>